<reference evidence="1 2" key="1">
    <citation type="submission" date="2014-02" db="EMBL/GenBank/DDBJ databases">
        <title>Transposable element dynamics among asymbiotic and ectomycorrhizal Amanita fungi.</title>
        <authorList>
            <consortium name="DOE Joint Genome Institute"/>
            <person name="Hess J."/>
            <person name="Skrede I."/>
            <person name="Wolfe B."/>
            <person name="LaButti K."/>
            <person name="Ohm R.A."/>
            <person name="Grigoriev I.V."/>
            <person name="Pringle A."/>
        </authorList>
    </citation>
    <scope>NUCLEOTIDE SEQUENCE [LARGE SCALE GENOMIC DNA]</scope>
    <source>
        <strain evidence="1 2">SKay4041</strain>
    </source>
</reference>
<name>A0A2A9NCV4_9AGAR</name>
<dbReference type="AlphaFoldDB" id="A0A2A9NCV4"/>
<proteinExistence type="predicted"/>
<keyword evidence="2" id="KW-1185">Reference proteome</keyword>
<evidence type="ECO:0000313" key="2">
    <source>
        <dbReference type="Proteomes" id="UP000242287"/>
    </source>
</evidence>
<protein>
    <submittedName>
        <fullName evidence="1">Uncharacterized protein</fullName>
    </submittedName>
</protein>
<gene>
    <name evidence="1" type="ORF">AMATHDRAFT_68357</name>
</gene>
<organism evidence="1 2">
    <name type="scientific">Amanita thiersii Skay4041</name>
    <dbReference type="NCBI Taxonomy" id="703135"/>
    <lineage>
        <taxon>Eukaryota</taxon>
        <taxon>Fungi</taxon>
        <taxon>Dikarya</taxon>
        <taxon>Basidiomycota</taxon>
        <taxon>Agaricomycotina</taxon>
        <taxon>Agaricomycetes</taxon>
        <taxon>Agaricomycetidae</taxon>
        <taxon>Agaricales</taxon>
        <taxon>Pluteineae</taxon>
        <taxon>Amanitaceae</taxon>
        <taxon>Amanita</taxon>
    </lineage>
</organism>
<dbReference type="EMBL" id="KZ302131">
    <property type="protein sequence ID" value="PFH47144.1"/>
    <property type="molecule type" value="Genomic_DNA"/>
</dbReference>
<dbReference type="Proteomes" id="UP000242287">
    <property type="component" value="Unassembled WGS sequence"/>
</dbReference>
<evidence type="ECO:0000313" key="1">
    <source>
        <dbReference type="EMBL" id="PFH47144.1"/>
    </source>
</evidence>
<sequence>MPQIYKLTVQEQGPQALPSFHADGCEVKANLLFLKTTSSMEISVKRKSEILGFSGSNVWPDS</sequence>
<accession>A0A2A9NCV4</accession>